<keyword evidence="3" id="KW-1185">Reference proteome</keyword>
<dbReference type="Proteomes" id="UP001596380">
    <property type="component" value="Unassembled WGS sequence"/>
</dbReference>
<name>A0ABW2CWY1_9ACTN</name>
<comment type="similarity">
    <text evidence="1">Belongs to the ROK (NagC/XylR) family.</text>
</comment>
<reference evidence="3" key="1">
    <citation type="journal article" date="2019" name="Int. J. Syst. Evol. Microbiol.">
        <title>The Global Catalogue of Microorganisms (GCM) 10K type strain sequencing project: providing services to taxonomists for standard genome sequencing and annotation.</title>
        <authorList>
            <consortium name="The Broad Institute Genomics Platform"/>
            <consortium name="The Broad Institute Genome Sequencing Center for Infectious Disease"/>
            <person name="Wu L."/>
            <person name="Ma J."/>
        </authorList>
    </citation>
    <scope>NUCLEOTIDE SEQUENCE [LARGE SCALE GENOMIC DNA]</scope>
    <source>
        <strain evidence="3">JCM 3369</strain>
    </source>
</reference>
<gene>
    <name evidence="2" type="ORF">ACFQKB_37730</name>
</gene>
<organism evidence="2 3">
    <name type="scientific">Actinomadura yumaensis</name>
    <dbReference type="NCBI Taxonomy" id="111807"/>
    <lineage>
        <taxon>Bacteria</taxon>
        <taxon>Bacillati</taxon>
        <taxon>Actinomycetota</taxon>
        <taxon>Actinomycetes</taxon>
        <taxon>Streptosporangiales</taxon>
        <taxon>Thermomonosporaceae</taxon>
        <taxon>Actinomadura</taxon>
    </lineage>
</organism>
<dbReference type="SUPFAM" id="SSF53067">
    <property type="entry name" value="Actin-like ATPase domain"/>
    <property type="match status" value="1"/>
</dbReference>
<dbReference type="EMBL" id="JBHSXS010000039">
    <property type="protein sequence ID" value="MFC6885550.1"/>
    <property type="molecule type" value="Genomic_DNA"/>
</dbReference>
<protein>
    <submittedName>
        <fullName evidence="2">ROK family protein</fullName>
    </submittedName>
</protein>
<dbReference type="PANTHER" id="PTHR18964:SF149">
    <property type="entry name" value="BIFUNCTIONAL UDP-N-ACETYLGLUCOSAMINE 2-EPIMERASE_N-ACETYLMANNOSAMINE KINASE"/>
    <property type="match status" value="1"/>
</dbReference>
<sequence>MTVVALDVGGTSMKGALIAPDGTALHTEDRPTPRPPEAAAAAVVAFAADLAARADGVTAAGIAVPGLVDEATGTAVYSANIGWRDVPFGALVSERLGVPVALGHDVRTGGLGEAARGAGRGAGDFLFLPIGTGIAAALVLGGAPYPGASGWSGEIGHTVVRPGGEPCTCGNRGCLEAYASAAGVSRRHAALTGADVPAEEVVRRALAGDGPAARVWDEALDALADSLATATLMLDPALVVVGGGLAKAGDALLGPLAERFAARLLFRAPPPVVPALLGDRAAVHGAAVLAASAR</sequence>
<dbReference type="InterPro" id="IPR000600">
    <property type="entry name" value="ROK"/>
</dbReference>
<proteinExistence type="inferred from homology"/>
<accession>A0ABW2CWY1</accession>
<dbReference type="Pfam" id="PF00480">
    <property type="entry name" value="ROK"/>
    <property type="match status" value="1"/>
</dbReference>
<dbReference type="PANTHER" id="PTHR18964">
    <property type="entry name" value="ROK (REPRESSOR, ORF, KINASE) FAMILY"/>
    <property type="match status" value="1"/>
</dbReference>
<evidence type="ECO:0000313" key="2">
    <source>
        <dbReference type="EMBL" id="MFC6885550.1"/>
    </source>
</evidence>
<dbReference type="RefSeq" id="WP_160822143.1">
    <property type="nucleotide sequence ID" value="NZ_JBHSXS010000039.1"/>
</dbReference>
<comment type="caution">
    <text evidence="2">The sequence shown here is derived from an EMBL/GenBank/DDBJ whole genome shotgun (WGS) entry which is preliminary data.</text>
</comment>
<dbReference type="InterPro" id="IPR043129">
    <property type="entry name" value="ATPase_NBD"/>
</dbReference>
<evidence type="ECO:0000256" key="1">
    <source>
        <dbReference type="ARBA" id="ARBA00006479"/>
    </source>
</evidence>
<dbReference type="Gene3D" id="3.30.420.40">
    <property type="match status" value="2"/>
</dbReference>
<evidence type="ECO:0000313" key="3">
    <source>
        <dbReference type="Proteomes" id="UP001596380"/>
    </source>
</evidence>